<proteinExistence type="predicted"/>
<name>A0ABV0MQ68_9TELE</name>
<evidence type="ECO:0000313" key="2">
    <source>
        <dbReference type="Proteomes" id="UP001476798"/>
    </source>
</evidence>
<protein>
    <submittedName>
        <fullName evidence="1">Uncharacterized protein</fullName>
    </submittedName>
</protein>
<organism evidence="1 2">
    <name type="scientific">Goodea atripinnis</name>
    <dbReference type="NCBI Taxonomy" id="208336"/>
    <lineage>
        <taxon>Eukaryota</taxon>
        <taxon>Metazoa</taxon>
        <taxon>Chordata</taxon>
        <taxon>Craniata</taxon>
        <taxon>Vertebrata</taxon>
        <taxon>Euteleostomi</taxon>
        <taxon>Actinopterygii</taxon>
        <taxon>Neopterygii</taxon>
        <taxon>Teleostei</taxon>
        <taxon>Neoteleostei</taxon>
        <taxon>Acanthomorphata</taxon>
        <taxon>Ovalentaria</taxon>
        <taxon>Atherinomorphae</taxon>
        <taxon>Cyprinodontiformes</taxon>
        <taxon>Goodeidae</taxon>
        <taxon>Goodea</taxon>
    </lineage>
</organism>
<gene>
    <name evidence="1" type="ORF">GOODEAATRI_007606</name>
</gene>
<accession>A0ABV0MQ68</accession>
<sequence>MCALLFNIINWTSNAVSVQGLGPLVGEFGPTSDFSSSEDAFFYLLLNPHRTLESLPISFVQARPVPVEARSECYAPPVSQNAPQQPPSLMKYGQWRTRWAQGESGDLMSQFLR</sequence>
<evidence type="ECO:0000313" key="1">
    <source>
        <dbReference type="EMBL" id="MEQ2161223.1"/>
    </source>
</evidence>
<keyword evidence="2" id="KW-1185">Reference proteome</keyword>
<dbReference type="EMBL" id="JAHRIO010010385">
    <property type="protein sequence ID" value="MEQ2161223.1"/>
    <property type="molecule type" value="Genomic_DNA"/>
</dbReference>
<comment type="caution">
    <text evidence="1">The sequence shown here is derived from an EMBL/GenBank/DDBJ whole genome shotgun (WGS) entry which is preliminary data.</text>
</comment>
<dbReference type="Proteomes" id="UP001476798">
    <property type="component" value="Unassembled WGS sequence"/>
</dbReference>
<reference evidence="1 2" key="1">
    <citation type="submission" date="2021-06" db="EMBL/GenBank/DDBJ databases">
        <authorList>
            <person name="Palmer J.M."/>
        </authorList>
    </citation>
    <scope>NUCLEOTIDE SEQUENCE [LARGE SCALE GENOMIC DNA]</scope>
    <source>
        <strain evidence="1 2">GA_2019</strain>
        <tissue evidence="1">Muscle</tissue>
    </source>
</reference>